<dbReference type="PROSITE" id="PS01031">
    <property type="entry name" value="SHSP"/>
    <property type="match status" value="1"/>
</dbReference>
<dbReference type="PANTHER" id="PTHR11527">
    <property type="entry name" value="HEAT-SHOCK PROTEIN 20 FAMILY MEMBER"/>
    <property type="match status" value="1"/>
</dbReference>
<comment type="caution">
    <text evidence="4">The sequence shown here is derived from an EMBL/GenBank/DDBJ whole genome shotgun (WGS) entry which is preliminary data.</text>
</comment>
<dbReference type="CDD" id="cd06464">
    <property type="entry name" value="ACD_sHsps-like"/>
    <property type="match status" value="1"/>
</dbReference>
<evidence type="ECO:0000256" key="2">
    <source>
        <dbReference type="RuleBase" id="RU003616"/>
    </source>
</evidence>
<dbReference type="EMBL" id="JBHSXH010000015">
    <property type="protein sequence ID" value="MFC6826699.1"/>
    <property type="molecule type" value="Genomic_DNA"/>
</dbReference>
<evidence type="ECO:0000313" key="4">
    <source>
        <dbReference type="EMBL" id="MFC6826699.1"/>
    </source>
</evidence>
<keyword evidence="5" id="KW-1185">Reference proteome</keyword>
<gene>
    <name evidence="4" type="ORF">ACFQEV_17120</name>
</gene>
<evidence type="ECO:0000259" key="3">
    <source>
        <dbReference type="PROSITE" id="PS01031"/>
    </source>
</evidence>
<accession>A0ABD5U6D5</accession>
<dbReference type="SUPFAM" id="SSF49764">
    <property type="entry name" value="HSP20-like chaperones"/>
    <property type="match status" value="1"/>
</dbReference>
<dbReference type="Gene3D" id="2.60.40.790">
    <property type="match status" value="1"/>
</dbReference>
<organism evidence="4 5">
    <name type="scientific">Halopelagius fulvigenes</name>
    <dbReference type="NCBI Taxonomy" id="1198324"/>
    <lineage>
        <taxon>Archaea</taxon>
        <taxon>Methanobacteriati</taxon>
        <taxon>Methanobacteriota</taxon>
        <taxon>Stenosarchaea group</taxon>
        <taxon>Halobacteria</taxon>
        <taxon>Halobacteriales</taxon>
        <taxon>Haloferacaceae</taxon>
    </lineage>
</organism>
<feature type="domain" description="SHSP" evidence="3">
    <location>
        <begin position="23"/>
        <end position="138"/>
    </location>
</feature>
<evidence type="ECO:0000313" key="5">
    <source>
        <dbReference type="Proteomes" id="UP001596408"/>
    </source>
</evidence>
<dbReference type="AlphaFoldDB" id="A0ABD5U6D5"/>
<protein>
    <submittedName>
        <fullName evidence="4">Hsp20/alpha crystallin family protein</fullName>
    </submittedName>
</protein>
<dbReference type="RefSeq" id="WP_379698688.1">
    <property type="nucleotide sequence ID" value="NZ_JBHSXH010000015.1"/>
</dbReference>
<dbReference type="Proteomes" id="UP001596408">
    <property type="component" value="Unassembled WGS sequence"/>
</dbReference>
<reference evidence="4 5" key="1">
    <citation type="journal article" date="2019" name="Int. J. Syst. Evol. Microbiol.">
        <title>The Global Catalogue of Microorganisms (GCM) 10K type strain sequencing project: providing services to taxonomists for standard genome sequencing and annotation.</title>
        <authorList>
            <consortium name="The Broad Institute Genomics Platform"/>
            <consortium name="The Broad Institute Genome Sequencing Center for Infectious Disease"/>
            <person name="Wu L."/>
            <person name="Ma J."/>
        </authorList>
    </citation>
    <scope>NUCLEOTIDE SEQUENCE [LARGE SCALE GENOMIC DNA]</scope>
    <source>
        <strain evidence="4 5">YIM 94188</strain>
    </source>
</reference>
<proteinExistence type="inferred from homology"/>
<dbReference type="InterPro" id="IPR002068">
    <property type="entry name" value="A-crystallin/Hsp20_dom"/>
</dbReference>
<dbReference type="Pfam" id="PF00011">
    <property type="entry name" value="HSP20"/>
    <property type="match status" value="1"/>
</dbReference>
<dbReference type="InterPro" id="IPR031107">
    <property type="entry name" value="Small_HSP"/>
</dbReference>
<sequence length="138" mass="15009">MAKSNPFEDVEKLLERLDGQFEAGGVTGRREVDIDVADRGGEFVVVADLPGYEKGDVDVSLSDRRLTVSTERTSVHDAADARFLRQERTREAVSRSVTLPEAVVADEATATYENGVLTVTLPKASARPEDEGTSIEVE</sequence>
<dbReference type="InterPro" id="IPR008978">
    <property type="entry name" value="HSP20-like_chaperone"/>
</dbReference>
<name>A0ABD5U6D5_9EURY</name>
<comment type="similarity">
    <text evidence="1 2">Belongs to the small heat shock protein (HSP20) family.</text>
</comment>
<evidence type="ECO:0000256" key="1">
    <source>
        <dbReference type="PROSITE-ProRule" id="PRU00285"/>
    </source>
</evidence>